<protein>
    <submittedName>
        <fullName evidence="3">DUF1311 domain-containing protein</fullName>
    </submittedName>
</protein>
<name>A0A5M8EHA8_PSEVE</name>
<feature type="chain" id="PRO_5024353718" evidence="1">
    <location>
        <begin position="22"/>
        <end position="190"/>
    </location>
</feature>
<evidence type="ECO:0000256" key="1">
    <source>
        <dbReference type="SAM" id="SignalP"/>
    </source>
</evidence>
<feature type="domain" description="Lysozyme inhibitor LprI-like N-terminal" evidence="2">
    <location>
        <begin position="25"/>
        <end position="116"/>
    </location>
</feature>
<dbReference type="Gene3D" id="1.20.1270.180">
    <property type="match status" value="1"/>
</dbReference>
<evidence type="ECO:0000313" key="3">
    <source>
        <dbReference type="EMBL" id="KAA6172217.1"/>
    </source>
</evidence>
<proteinExistence type="predicted"/>
<evidence type="ECO:0000313" key="4">
    <source>
        <dbReference type="Proteomes" id="UP000323909"/>
    </source>
</evidence>
<dbReference type="AlphaFoldDB" id="A0A5M8EHA8"/>
<dbReference type="Proteomes" id="UP000323909">
    <property type="component" value="Unassembled WGS sequence"/>
</dbReference>
<accession>A0A5M8EHA8</accession>
<dbReference type="RefSeq" id="WP_150055804.1">
    <property type="nucleotide sequence ID" value="NZ_VWXT01000471.1"/>
</dbReference>
<dbReference type="PANTHER" id="PTHR39176">
    <property type="entry name" value="PERIPLASMIC PROTEIN-RELATED"/>
    <property type="match status" value="1"/>
</dbReference>
<feature type="signal peptide" evidence="1">
    <location>
        <begin position="1"/>
        <end position="21"/>
    </location>
</feature>
<evidence type="ECO:0000259" key="2">
    <source>
        <dbReference type="Pfam" id="PF07007"/>
    </source>
</evidence>
<organism evidence="3 4">
    <name type="scientific">Pseudomonas veronii</name>
    <dbReference type="NCBI Taxonomy" id="76761"/>
    <lineage>
        <taxon>Bacteria</taxon>
        <taxon>Pseudomonadati</taxon>
        <taxon>Pseudomonadota</taxon>
        <taxon>Gammaproteobacteria</taxon>
        <taxon>Pseudomonadales</taxon>
        <taxon>Pseudomonadaceae</taxon>
        <taxon>Pseudomonas</taxon>
    </lineage>
</organism>
<keyword evidence="1" id="KW-0732">Signal</keyword>
<comment type="caution">
    <text evidence="3">The sequence shown here is derived from an EMBL/GenBank/DDBJ whole genome shotgun (WGS) entry which is preliminary data.</text>
</comment>
<reference evidence="3 4" key="1">
    <citation type="submission" date="2019-09" db="EMBL/GenBank/DDBJ databases">
        <title>Genomic sequencing of 4 copper resistant soil isolates.</title>
        <authorList>
            <person name="Havryliuk O."/>
        </authorList>
    </citation>
    <scope>NUCLEOTIDE SEQUENCE [LARGE SCALE GENOMIC DNA]</scope>
    <source>
        <strain evidence="3 4">UKR4</strain>
    </source>
</reference>
<dbReference type="Pfam" id="PF07007">
    <property type="entry name" value="LprI"/>
    <property type="match status" value="1"/>
</dbReference>
<dbReference type="EMBL" id="VWXT01000471">
    <property type="protein sequence ID" value="KAA6172217.1"/>
    <property type="molecule type" value="Genomic_DNA"/>
</dbReference>
<dbReference type="InterPro" id="IPR009739">
    <property type="entry name" value="LprI-like_N"/>
</dbReference>
<dbReference type="PANTHER" id="PTHR39176:SF1">
    <property type="entry name" value="PERIPLASMIC PROTEIN"/>
    <property type="match status" value="1"/>
</dbReference>
<gene>
    <name evidence="3" type="ORF">F3K53_25225</name>
</gene>
<sequence length="190" mass="21655">MRLLAIMMSALGVLFTSPTFAKGDCDNTSTTTKDILQCATNLYEKVDKNLNEQYSKMVAPREFPNRKLLIETERAWVKYRDAYCNEIYESTLPGEEAEIEKMGCLISSTSSRLVELFRLDTGVSGDGFYNALSLINSISSKSRDEILLHIESLIKLPEETDYYKKNCELTQGVYGEDERLCRARLKFQSI</sequence>